<dbReference type="OrthoDB" id="414698at2759"/>
<accession>A0A066Y2A2</accession>
<feature type="domain" description="Serine hydrolase" evidence="3">
    <location>
        <begin position="6"/>
        <end position="220"/>
    </location>
</feature>
<comment type="similarity">
    <text evidence="1">Belongs to the LovG family.</text>
</comment>
<keyword evidence="5" id="KW-1185">Reference proteome</keyword>
<evidence type="ECO:0000259" key="3">
    <source>
        <dbReference type="Pfam" id="PF03959"/>
    </source>
</evidence>
<evidence type="ECO:0000256" key="1">
    <source>
        <dbReference type="ARBA" id="ARBA00005863"/>
    </source>
</evidence>
<dbReference type="GO" id="GO:0005737">
    <property type="term" value="C:cytoplasm"/>
    <property type="evidence" value="ECO:0007669"/>
    <property type="project" value="TreeGrafter"/>
</dbReference>
<comment type="caution">
    <text evidence="4">The sequence shown here is derived from an EMBL/GenBank/DDBJ whole genome shotgun (WGS) entry which is preliminary data.</text>
</comment>
<dbReference type="InterPro" id="IPR050593">
    <property type="entry name" value="LovG"/>
</dbReference>
<dbReference type="Proteomes" id="UP000027238">
    <property type="component" value="Unassembled WGS sequence"/>
</dbReference>
<proteinExistence type="inferred from homology"/>
<dbReference type="OMA" id="FFDGCGP"/>
<organism evidence="4 5">
    <name type="scientific">Colletotrichum sublineola</name>
    <name type="common">Sorghum anthracnose fungus</name>
    <dbReference type="NCBI Taxonomy" id="1173701"/>
    <lineage>
        <taxon>Eukaryota</taxon>
        <taxon>Fungi</taxon>
        <taxon>Dikarya</taxon>
        <taxon>Ascomycota</taxon>
        <taxon>Pezizomycotina</taxon>
        <taxon>Sordariomycetes</taxon>
        <taxon>Hypocreomycetidae</taxon>
        <taxon>Glomerellales</taxon>
        <taxon>Glomerellaceae</taxon>
        <taxon>Colletotrichum</taxon>
        <taxon>Colletotrichum graminicola species complex</taxon>
    </lineage>
</organism>
<dbReference type="PANTHER" id="PTHR48070:SF3">
    <property type="entry name" value="ESTERASE DBAE-RELATED"/>
    <property type="match status" value="1"/>
</dbReference>
<name>A0A066Y2A2_COLSU</name>
<gene>
    <name evidence="4" type="ORF">CSUB01_00033</name>
</gene>
<dbReference type="GO" id="GO:0005634">
    <property type="term" value="C:nucleus"/>
    <property type="evidence" value="ECO:0007669"/>
    <property type="project" value="TreeGrafter"/>
</dbReference>
<dbReference type="InterPro" id="IPR005645">
    <property type="entry name" value="FSH-like_dom"/>
</dbReference>
<dbReference type="Gene3D" id="3.40.50.1820">
    <property type="entry name" value="alpha/beta hydrolase"/>
    <property type="match status" value="1"/>
</dbReference>
<dbReference type="PANTHER" id="PTHR48070">
    <property type="entry name" value="ESTERASE OVCA2"/>
    <property type="match status" value="1"/>
</dbReference>
<evidence type="ECO:0000313" key="4">
    <source>
        <dbReference type="EMBL" id="KDN72350.1"/>
    </source>
</evidence>
<dbReference type="SUPFAM" id="SSF53474">
    <property type="entry name" value="alpha/beta-Hydrolases"/>
    <property type="match status" value="1"/>
</dbReference>
<dbReference type="eggNOG" id="ENOG502SPW1">
    <property type="taxonomic scope" value="Eukaryota"/>
</dbReference>
<reference evidence="5" key="1">
    <citation type="journal article" date="2014" name="Genome Announc.">
        <title>Draft genome sequence of Colletotrichum sublineola, a destructive pathogen of cultivated sorghum.</title>
        <authorList>
            <person name="Baroncelli R."/>
            <person name="Sanz-Martin J.M."/>
            <person name="Rech G.E."/>
            <person name="Sukno S.A."/>
            <person name="Thon M.R."/>
        </authorList>
    </citation>
    <scope>NUCLEOTIDE SEQUENCE [LARGE SCALE GENOMIC DNA]</scope>
    <source>
        <strain evidence="5">TX430BB</strain>
    </source>
</reference>
<dbReference type="AlphaFoldDB" id="A0A066Y2A2"/>
<protein>
    <recommendedName>
        <fullName evidence="3">Serine hydrolase domain-containing protein</fullName>
    </recommendedName>
</protein>
<keyword evidence="2" id="KW-0378">Hydrolase</keyword>
<dbReference type="EMBL" id="JMSE01000001">
    <property type="protein sequence ID" value="KDN72350.1"/>
    <property type="molecule type" value="Genomic_DNA"/>
</dbReference>
<evidence type="ECO:0000313" key="5">
    <source>
        <dbReference type="Proteomes" id="UP000027238"/>
    </source>
</evidence>
<dbReference type="Pfam" id="PF03959">
    <property type="entry name" value="FSH1"/>
    <property type="match status" value="1"/>
</dbReference>
<dbReference type="GO" id="GO:0044550">
    <property type="term" value="P:secondary metabolite biosynthetic process"/>
    <property type="evidence" value="ECO:0007669"/>
    <property type="project" value="TreeGrafter"/>
</dbReference>
<dbReference type="GO" id="GO:0016787">
    <property type="term" value="F:hydrolase activity"/>
    <property type="evidence" value="ECO:0007669"/>
    <property type="project" value="UniProtKB-KW"/>
</dbReference>
<dbReference type="InterPro" id="IPR029058">
    <property type="entry name" value="AB_hydrolase_fold"/>
</dbReference>
<dbReference type="HOGENOM" id="CLU_051938_0_2_1"/>
<evidence type="ECO:0000256" key="2">
    <source>
        <dbReference type="ARBA" id="ARBA00022801"/>
    </source>
</evidence>
<sequence length="235" mass="25711">MPAPPSKALLCLHGTGSTASIFRMQLAKIRLALKDEFEFVFMDAPYPVPAGPGILPIFASAAPFYGWFGGSGATIEDRLDTINESVRVAVEAWEVSRNTGGAGPAARIVGLLAFSEGALVASMLLWQQQLGRLPWLPRMRFAVLICCFFPDEAGAYMMDDGAAATSRHERTLIRVPTLHLHGRKDFCLARARKLVREHYEPNAATVLEFEGGHQVPTSTADCAEVLKRIRKLAQM</sequence>